<dbReference type="AlphaFoldDB" id="A0A9P6KML2"/>
<comment type="caution">
    <text evidence="1">The sequence shown here is derived from an EMBL/GenBank/DDBJ whole genome shotgun (WGS) entry which is preliminary data.</text>
</comment>
<reference evidence="1" key="1">
    <citation type="journal article" date="2020" name="Mol. Plant Microbe Interact.">
        <title>Genome Sequence of the Biocontrol Agent Coniothyrium minitans strain Conio (IMI 134523).</title>
        <authorList>
            <person name="Patel D."/>
            <person name="Shittu T.A."/>
            <person name="Baroncelli R."/>
            <person name="Muthumeenakshi S."/>
            <person name="Osborne T.H."/>
            <person name="Janganan T.K."/>
            <person name="Sreenivasaprasad S."/>
        </authorList>
    </citation>
    <scope>NUCLEOTIDE SEQUENCE</scope>
    <source>
        <strain evidence="1">Conio</strain>
    </source>
</reference>
<organism evidence="1 2">
    <name type="scientific">Paraphaeosphaeria minitans</name>
    <dbReference type="NCBI Taxonomy" id="565426"/>
    <lineage>
        <taxon>Eukaryota</taxon>
        <taxon>Fungi</taxon>
        <taxon>Dikarya</taxon>
        <taxon>Ascomycota</taxon>
        <taxon>Pezizomycotina</taxon>
        <taxon>Dothideomycetes</taxon>
        <taxon>Pleosporomycetidae</taxon>
        <taxon>Pleosporales</taxon>
        <taxon>Massarineae</taxon>
        <taxon>Didymosphaeriaceae</taxon>
        <taxon>Paraphaeosphaeria</taxon>
    </lineage>
</organism>
<proteinExistence type="predicted"/>
<gene>
    <name evidence="1" type="ORF">PMIN01_10011</name>
</gene>
<accession>A0A9P6KML2</accession>
<evidence type="ECO:0000313" key="2">
    <source>
        <dbReference type="Proteomes" id="UP000756921"/>
    </source>
</evidence>
<dbReference type="Proteomes" id="UP000756921">
    <property type="component" value="Unassembled WGS sequence"/>
</dbReference>
<name>A0A9P6KML2_9PLEO</name>
<keyword evidence="2" id="KW-1185">Reference proteome</keyword>
<evidence type="ECO:0000313" key="1">
    <source>
        <dbReference type="EMBL" id="KAF9732082.1"/>
    </source>
</evidence>
<dbReference type="EMBL" id="WJXW01000011">
    <property type="protein sequence ID" value="KAF9732082.1"/>
    <property type="molecule type" value="Genomic_DNA"/>
</dbReference>
<sequence length="53" mass="5812">MDTPSTVSVRGICARLVAWGVHERGSIPTADDLVPIALCRRNTRGQYDVRATE</sequence>
<protein>
    <submittedName>
        <fullName evidence="1">Uncharacterized protein</fullName>
    </submittedName>
</protein>